<protein>
    <recommendedName>
        <fullName evidence="3">Transposase</fullName>
    </recommendedName>
</protein>
<comment type="caution">
    <text evidence="1">The sequence shown here is derived from an EMBL/GenBank/DDBJ whole genome shotgun (WGS) entry which is preliminary data.</text>
</comment>
<sequence>MKLSSVTWQTILISTILSGYVPAYKVQSWISSHICKSTMDMFPQRELSKKGKWKLSFDSYLYLSKHVECVTVLERTQID</sequence>
<accession>A0ABD0AHM4</accession>
<dbReference type="AlphaFoldDB" id="A0ABD0AHM4"/>
<organism evidence="1 2">
    <name type="scientific">Lactobacillus delbrueckii</name>
    <dbReference type="NCBI Taxonomy" id="1584"/>
    <lineage>
        <taxon>Bacteria</taxon>
        <taxon>Bacillati</taxon>
        <taxon>Bacillota</taxon>
        <taxon>Bacilli</taxon>
        <taxon>Lactobacillales</taxon>
        <taxon>Lactobacillaceae</taxon>
        <taxon>Lactobacillus</taxon>
    </lineage>
</organism>
<proteinExistence type="predicted"/>
<evidence type="ECO:0008006" key="3">
    <source>
        <dbReference type="Google" id="ProtNLM"/>
    </source>
</evidence>
<dbReference type="EMBL" id="BNHY01000064">
    <property type="protein sequence ID" value="GHN34626.1"/>
    <property type="molecule type" value="Genomic_DNA"/>
</dbReference>
<gene>
    <name evidence="1" type="ORF">ME791_17780</name>
</gene>
<evidence type="ECO:0000313" key="1">
    <source>
        <dbReference type="EMBL" id="GHN34626.1"/>
    </source>
</evidence>
<dbReference type="Proteomes" id="UP001054884">
    <property type="component" value="Unassembled WGS sequence"/>
</dbReference>
<name>A0ABD0AHM4_9LACO</name>
<evidence type="ECO:0000313" key="2">
    <source>
        <dbReference type="Proteomes" id="UP001054884"/>
    </source>
</evidence>
<reference evidence="1 2" key="1">
    <citation type="journal article" date="2022" name="J. Dairy Sci.">
        <title>Genetic diversity of Lactobacillus delbrueckii isolated from raw milk in Hokkaido, Japan.</title>
        <authorList>
            <person name="Tsuchihashi H."/>
            <person name="Ichikawa A."/>
            <person name="Takeda M."/>
            <person name="Koizumi A."/>
            <person name="Mizoguchi C."/>
            <person name="Ishida T."/>
            <person name="Kimura K."/>
        </authorList>
    </citation>
    <scope>NUCLEOTIDE SEQUENCE [LARGE SCALE GENOMIC DNA]</scope>
    <source>
        <strain evidence="1 2">ME-791</strain>
    </source>
</reference>